<proteinExistence type="predicted"/>
<protein>
    <submittedName>
        <fullName evidence="1">Uncharacterized protein</fullName>
    </submittedName>
</protein>
<name>A0JCV4_GLYIN</name>
<dbReference type="AlphaFoldDB" id="A0JCV4"/>
<gene>
    <name evidence="1" type="ORF">GIP_L1_00250</name>
</gene>
<sequence>MISMCKTLSALYLDQAFYGSPGHCAERRSTDKCQYTIQCIRTLDWLRVCSYKKLGGCRRITYALVYFTNFRIFKQLQIILLTTDMLI</sequence>
<evidence type="ECO:0000313" key="1">
    <source>
        <dbReference type="EMBL" id="ABK57011.1"/>
    </source>
</evidence>
<reference evidence="1" key="1">
    <citation type="submission" date="2007-01" db="EMBL/GenBank/DDBJ databases">
        <title>Direct Submission.</title>
        <authorList>
            <person name="Desjardins C.A."/>
            <person name="Gundersen-Rindal D.E."/>
            <person name="Hostetler J.B."/>
            <person name="Tallon L.J."/>
            <person name="Utterback T.R."/>
            <person name="Fuester R.W."/>
            <person name="Schatz M.C."/>
            <person name="Pedroni M.J."/>
            <person name="Fadrosh D.W."/>
            <person name="Haas B.J."/>
            <person name="Toms B.S."/>
            <person name="Chen D."/>
            <person name="Nene V."/>
        </authorList>
    </citation>
    <scope>NUCLEOTIDE SEQUENCE</scope>
</reference>
<organism evidence="1">
    <name type="scientific">Glyptapanteles indiensis</name>
    <name type="common">Parasitoid wasp</name>
    <dbReference type="NCBI Taxonomy" id="92994"/>
    <lineage>
        <taxon>Eukaryota</taxon>
        <taxon>Metazoa</taxon>
        <taxon>Ecdysozoa</taxon>
        <taxon>Arthropoda</taxon>
        <taxon>Hexapoda</taxon>
        <taxon>Insecta</taxon>
        <taxon>Pterygota</taxon>
        <taxon>Neoptera</taxon>
        <taxon>Endopterygota</taxon>
        <taxon>Hymenoptera</taxon>
        <taxon>Apocrita</taxon>
        <taxon>Ichneumonoidea</taxon>
        <taxon>Braconidae</taxon>
        <taxon>Microgastrinae</taxon>
        <taxon>Glyptapanteles</taxon>
    </lineage>
</organism>
<accession>A0JCV4</accession>
<dbReference type="EMBL" id="AC191960">
    <property type="protein sequence ID" value="ABK57011.1"/>
    <property type="molecule type" value="Genomic_DNA"/>
</dbReference>